<feature type="transmembrane region" description="Helical" evidence="7">
    <location>
        <begin position="258"/>
        <end position="277"/>
    </location>
</feature>
<keyword evidence="3" id="KW-0256">Endoplasmic reticulum</keyword>
<reference evidence="8 9" key="1">
    <citation type="submission" date="2024-09" db="EMBL/GenBank/DDBJ databases">
        <title>Rethinking Asexuality: The Enigmatic Case of Functional Sexual Genes in Lepraria (Stereocaulaceae).</title>
        <authorList>
            <person name="Doellman M."/>
            <person name="Sun Y."/>
            <person name="Barcenas-Pena A."/>
            <person name="Lumbsch H.T."/>
            <person name="Grewe F."/>
        </authorList>
    </citation>
    <scope>NUCLEOTIDE SEQUENCE [LARGE SCALE GENOMIC DNA]</scope>
    <source>
        <strain evidence="8 9">Mercado 3170</strain>
    </source>
</reference>
<dbReference type="InterPro" id="IPR021013">
    <property type="entry name" value="ATPase_Vma12"/>
</dbReference>
<accession>A0ABR4AKN2</accession>
<dbReference type="Pfam" id="PF11712">
    <property type="entry name" value="Vma12"/>
    <property type="match status" value="1"/>
</dbReference>
<feature type="compositionally biased region" description="Basic and acidic residues" evidence="6">
    <location>
        <begin position="318"/>
        <end position="328"/>
    </location>
</feature>
<dbReference type="EMBL" id="JBEFKJ010000006">
    <property type="protein sequence ID" value="KAL2045750.1"/>
    <property type="molecule type" value="Genomic_DNA"/>
</dbReference>
<proteinExistence type="predicted"/>
<protein>
    <submittedName>
        <fullName evidence="8">Uncharacterized protein</fullName>
    </submittedName>
</protein>
<keyword evidence="4 7" id="KW-1133">Transmembrane helix</keyword>
<evidence type="ECO:0000313" key="8">
    <source>
        <dbReference type="EMBL" id="KAL2045750.1"/>
    </source>
</evidence>
<keyword evidence="9" id="KW-1185">Reference proteome</keyword>
<dbReference type="PANTHER" id="PTHR31394">
    <property type="entry name" value="TRANSMEMBRANE PROTEIN 199"/>
    <property type="match status" value="1"/>
</dbReference>
<gene>
    <name evidence="8" type="ORF">N7G274_002181</name>
</gene>
<evidence type="ECO:0000256" key="4">
    <source>
        <dbReference type="ARBA" id="ARBA00022989"/>
    </source>
</evidence>
<evidence type="ECO:0000256" key="3">
    <source>
        <dbReference type="ARBA" id="ARBA00022824"/>
    </source>
</evidence>
<evidence type="ECO:0000256" key="1">
    <source>
        <dbReference type="ARBA" id="ARBA00004477"/>
    </source>
</evidence>
<comment type="caution">
    <text evidence="8">The sequence shown here is derived from an EMBL/GenBank/DDBJ whole genome shotgun (WGS) entry which is preliminary data.</text>
</comment>
<keyword evidence="2 7" id="KW-0812">Transmembrane</keyword>
<evidence type="ECO:0000256" key="7">
    <source>
        <dbReference type="SAM" id="Phobius"/>
    </source>
</evidence>
<keyword evidence="5 7" id="KW-0472">Membrane</keyword>
<comment type="subcellular location">
    <subcellularLocation>
        <location evidence="1">Endoplasmic reticulum membrane</location>
        <topology evidence="1">Multi-pass membrane protein</topology>
    </subcellularLocation>
</comment>
<name>A0ABR4AKN2_9LECA</name>
<feature type="region of interest" description="Disordered" evidence="6">
    <location>
        <begin position="306"/>
        <end position="336"/>
    </location>
</feature>
<evidence type="ECO:0000256" key="2">
    <source>
        <dbReference type="ARBA" id="ARBA00022692"/>
    </source>
</evidence>
<evidence type="ECO:0000256" key="5">
    <source>
        <dbReference type="ARBA" id="ARBA00023136"/>
    </source>
</evidence>
<sequence>MLEGQAKLPCVAASQSITRTVEKVELEDLLQGYFSSDLRPWRTANLNSRLYLPSISAYFQQGCVMVSLTITPAILRALRELQERGQVLEAISDEPLLENLAEGKPISHGQIIEISKKLKQVKQEEQHHSIDNIVSYRLDDLLRGTKVYVEPPKPKVEPTSEYKILMARLRREEDDRAYQRMIHPPLPSETFSQRFPNSSQPNLFPASQADVGEDDEISYADINRQMALIINILISIVACSVAIWLAARHWSTPSRLGLSMGGSGMFGIAEVVIYAGYLRRLKEAREKGKKEIEIKEVIKTWVIGPQDEDCTSNQSKMIESKQPHDEKVRKRKPTPH</sequence>
<evidence type="ECO:0000256" key="6">
    <source>
        <dbReference type="SAM" id="MobiDB-lite"/>
    </source>
</evidence>
<evidence type="ECO:0000313" key="9">
    <source>
        <dbReference type="Proteomes" id="UP001590950"/>
    </source>
</evidence>
<feature type="transmembrane region" description="Helical" evidence="7">
    <location>
        <begin position="226"/>
        <end position="246"/>
    </location>
</feature>
<dbReference type="PANTHER" id="PTHR31394:SF1">
    <property type="entry name" value="TRANSMEMBRANE PROTEIN 199"/>
    <property type="match status" value="1"/>
</dbReference>
<organism evidence="8 9">
    <name type="scientific">Stereocaulon virgatum</name>
    <dbReference type="NCBI Taxonomy" id="373712"/>
    <lineage>
        <taxon>Eukaryota</taxon>
        <taxon>Fungi</taxon>
        <taxon>Dikarya</taxon>
        <taxon>Ascomycota</taxon>
        <taxon>Pezizomycotina</taxon>
        <taxon>Lecanoromycetes</taxon>
        <taxon>OSLEUM clade</taxon>
        <taxon>Lecanoromycetidae</taxon>
        <taxon>Lecanorales</taxon>
        <taxon>Lecanorineae</taxon>
        <taxon>Stereocaulaceae</taxon>
        <taxon>Stereocaulon</taxon>
    </lineage>
</organism>
<dbReference type="Proteomes" id="UP001590950">
    <property type="component" value="Unassembled WGS sequence"/>
</dbReference>